<name>A0ABY0H2K7_9PEZI</name>
<evidence type="ECO:0000256" key="1">
    <source>
        <dbReference type="SAM" id="MobiDB-lite"/>
    </source>
</evidence>
<accession>A0ABY0H2K7</accession>
<evidence type="ECO:0000313" key="2">
    <source>
        <dbReference type="EMBL" id="RYO83191.1"/>
    </source>
</evidence>
<proteinExistence type="predicted"/>
<comment type="caution">
    <text evidence="2">The sequence shown here is derived from an EMBL/GenBank/DDBJ whole genome shotgun (WGS) entry which is preliminary data.</text>
</comment>
<feature type="region of interest" description="Disordered" evidence="1">
    <location>
        <begin position="1"/>
        <end position="127"/>
    </location>
</feature>
<dbReference type="Proteomes" id="UP000294003">
    <property type="component" value="Unassembled WGS sequence"/>
</dbReference>
<protein>
    <submittedName>
        <fullName evidence="2">Uncharacterized protein</fullName>
    </submittedName>
</protein>
<organism evidence="2 3">
    <name type="scientific">Monosporascus cannonballus</name>
    <dbReference type="NCBI Taxonomy" id="155416"/>
    <lineage>
        <taxon>Eukaryota</taxon>
        <taxon>Fungi</taxon>
        <taxon>Dikarya</taxon>
        <taxon>Ascomycota</taxon>
        <taxon>Pezizomycotina</taxon>
        <taxon>Sordariomycetes</taxon>
        <taxon>Xylariomycetidae</taxon>
        <taxon>Xylariales</taxon>
        <taxon>Xylariales incertae sedis</taxon>
        <taxon>Monosporascus</taxon>
    </lineage>
</organism>
<dbReference type="EMBL" id="QJNS01000194">
    <property type="protein sequence ID" value="RYO83191.1"/>
    <property type="molecule type" value="Genomic_DNA"/>
</dbReference>
<reference evidence="2 3" key="1">
    <citation type="submission" date="2018-06" db="EMBL/GenBank/DDBJ databases">
        <title>Complete Genomes of Monosporascus.</title>
        <authorList>
            <person name="Robinson A.J."/>
            <person name="Natvig D.O."/>
        </authorList>
    </citation>
    <scope>NUCLEOTIDE SEQUENCE [LARGE SCALE GENOMIC DNA]</scope>
    <source>
        <strain evidence="2 3">CBS 609.92</strain>
    </source>
</reference>
<sequence length="127" mass="13768">MPAAGIPNGNANSPAMKRRHTENDQHSYAKRRKETSNNSECFCGNKIIELSSDDNNDESCPNEPVQGESVDGEQNSERPASNREEDADITDNMRGAAYGHKGLGGGVRQSDRRGAPGGRAFEAFRMA</sequence>
<gene>
    <name evidence="2" type="ORF">DL762_006236</name>
</gene>
<evidence type="ECO:0000313" key="3">
    <source>
        <dbReference type="Proteomes" id="UP000294003"/>
    </source>
</evidence>
<keyword evidence="3" id="KW-1185">Reference proteome</keyword>